<comment type="subcellular location">
    <subcellularLocation>
        <location evidence="1">Periplasm</location>
    </subcellularLocation>
</comment>
<keyword evidence="4" id="KW-0732">Signal</keyword>
<gene>
    <name evidence="5" type="ORF">H0A62_02575</name>
</gene>
<proteinExistence type="inferred from homology"/>
<dbReference type="OrthoDB" id="4393730at2"/>
<comment type="similarity">
    <text evidence="2">Belongs to the bacterial solute-binding protein 1 family.</text>
</comment>
<keyword evidence="6" id="KW-1185">Reference proteome</keyword>
<dbReference type="RefSeq" id="WP_130038357.1">
    <property type="nucleotide sequence ID" value="NZ_JACCEV010000001.1"/>
</dbReference>
<dbReference type="InterPro" id="IPR006059">
    <property type="entry name" value="SBP"/>
</dbReference>
<dbReference type="CDD" id="cd14748">
    <property type="entry name" value="PBP2_UgpB"/>
    <property type="match status" value="1"/>
</dbReference>
<evidence type="ECO:0000313" key="6">
    <source>
        <dbReference type="Proteomes" id="UP000554144"/>
    </source>
</evidence>
<dbReference type="Gene3D" id="3.40.190.10">
    <property type="entry name" value="Periplasmic binding protein-like II"/>
    <property type="match status" value="2"/>
</dbReference>
<dbReference type="EMBL" id="JACCEV010000001">
    <property type="protein sequence ID" value="NYT84478.1"/>
    <property type="molecule type" value="Genomic_DNA"/>
</dbReference>
<name>A0A853GN88_9BURK</name>
<dbReference type="SUPFAM" id="SSF53850">
    <property type="entry name" value="Periplasmic binding protein-like II"/>
    <property type="match status" value="1"/>
</dbReference>
<protein>
    <submittedName>
        <fullName evidence="5">ABC transporter substrate-binding protein</fullName>
    </submittedName>
</protein>
<comment type="caution">
    <text evidence="5">The sequence shown here is derived from an EMBL/GenBank/DDBJ whole genome shotgun (WGS) entry which is preliminary data.</text>
</comment>
<evidence type="ECO:0000256" key="2">
    <source>
        <dbReference type="ARBA" id="ARBA00008520"/>
    </source>
</evidence>
<feature type="coiled-coil region" evidence="3">
    <location>
        <begin position="402"/>
        <end position="429"/>
    </location>
</feature>
<evidence type="ECO:0000256" key="1">
    <source>
        <dbReference type="ARBA" id="ARBA00004418"/>
    </source>
</evidence>
<keyword evidence="3" id="KW-0175">Coiled coil</keyword>
<accession>A0A853GN88</accession>
<dbReference type="GO" id="GO:0042597">
    <property type="term" value="C:periplasmic space"/>
    <property type="evidence" value="ECO:0007669"/>
    <property type="project" value="UniProtKB-SubCell"/>
</dbReference>
<evidence type="ECO:0000256" key="3">
    <source>
        <dbReference type="SAM" id="Coils"/>
    </source>
</evidence>
<dbReference type="Proteomes" id="UP000554144">
    <property type="component" value="Unassembled WGS sequence"/>
</dbReference>
<evidence type="ECO:0000313" key="5">
    <source>
        <dbReference type="EMBL" id="NYT84478.1"/>
    </source>
</evidence>
<dbReference type="PANTHER" id="PTHR43649">
    <property type="entry name" value="ARABINOSE-BINDING PROTEIN-RELATED"/>
    <property type="match status" value="1"/>
</dbReference>
<feature type="chain" id="PRO_5032375654" evidence="4">
    <location>
        <begin position="27"/>
        <end position="431"/>
    </location>
</feature>
<evidence type="ECO:0000256" key="4">
    <source>
        <dbReference type="SAM" id="SignalP"/>
    </source>
</evidence>
<organism evidence="5 6">
    <name type="scientific">Pollutimonas harenae</name>
    <dbReference type="NCBI Taxonomy" id="657015"/>
    <lineage>
        <taxon>Bacteria</taxon>
        <taxon>Pseudomonadati</taxon>
        <taxon>Pseudomonadota</taxon>
        <taxon>Betaproteobacteria</taxon>
        <taxon>Burkholderiales</taxon>
        <taxon>Alcaligenaceae</taxon>
        <taxon>Pollutimonas</taxon>
    </lineage>
</organism>
<dbReference type="Pfam" id="PF13416">
    <property type="entry name" value="SBP_bac_8"/>
    <property type="match status" value="1"/>
</dbReference>
<dbReference type="AlphaFoldDB" id="A0A853GN88"/>
<sequence length="431" mass="47515">MRRTFLKALAFSLAGAFSTVPAWSQAAPVELEFYYPVAVGGPITKIVDGMVAEFEKGNPDIKINSVYAGSYQDSVAKALTAHKGGSAPQLAVLLSTDMFTLIDEGAIVPFDPLIKTEEDKKWLADFYPGFMANSQTESKTWGIPFQRSTIVMYYNKDLFKEAGLNPDAAPATWDELVSQGKKLTKRDSDGQVTQWGLEIPSGGAFAYWLFQALTTPNDAILMSPEGNEVYLDKPEVIEAVQFWHDLAYKHKIMPTGTTDWGTTPKDFLVGKTAIMWTTTGNLTNVRKNADFDFGVAPMPKSKQGGSPTGGGNFYLFESATPEQQDAAYKFVKWMTSPENAAAWSIATGYVAVNQAAWETDRMKKYVQEVPQALVARDQLKVAVAEFSTHDNQRVTKLLNDNLQAVLTNAKTADEAMKDAQSEANRLLRSYK</sequence>
<dbReference type="InterPro" id="IPR050490">
    <property type="entry name" value="Bact_solute-bd_prot1"/>
</dbReference>
<feature type="signal peptide" evidence="4">
    <location>
        <begin position="1"/>
        <end position="26"/>
    </location>
</feature>
<dbReference type="PANTHER" id="PTHR43649:SF30">
    <property type="entry name" value="ABC TRANSPORTER SUBSTRATE-BINDING PROTEIN"/>
    <property type="match status" value="1"/>
</dbReference>
<reference evidence="5 6" key="1">
    <citation type="submission" date="2020-07" db="EMBL/GenBank/DDBJ databases">
        <title>Taxonomic revisions and descriptions of new bacterial species based on genomic comparisons in the high-G+C-content subgroup of the family Alcaligenaceae.</title>
        <authorList>
            <person name="Szabo A."/>
            <person name="Felfoldi T."/>
        </authorList>
    </citation>
    <scope>NUCLEOTIDE SEQUENCE [LARGE SCALE GENOMIC DNA]</scope>
    <source>
        <strain evidence="5 6">DSM 25667</strain>
    </source>
</reference>